<evidence type="ECO:0000313" key="3">
    <source>
        <dbReference type="EMBL" id="TDK45131.1"/>
    </source>
</evidence>
<dbReference type="OrthoDB" id="7841298at2"/>
<dbReference type="RefSeq" id="WP_133360536.1">
    <property type="nucleotide sequence ID" value="NZ_SMUV01000069.1"/>
</dbReference>
<proteinExistence type="predicted"/>
<keyword evidence="1" id="KW-0732">Signal</keyword>
<protein>
    <submittedName>
        <fullName evidence="3">DUF2059 domain-containing protein</fullName>
    </submittedName>
</protein>
<feature type="signal peptide" evidence="1">
    <location>
        <begin position="1"/>
        <end position="32"/>
    </location>
</feature>
<organism evidence="3 4">
    <name type="scientific">Antarcticimicrobium luteum</name>
    <dbReference type="NCBI Taxonomy" id="2547397"/>
    <lineage>
        <taxon>Bacteria</taxon>
        <taxon>Pseudomonadati</taxon>
        <taxon>Pseudomonadota</taxon>
        <taxon>Alphaproteobacteria</taxon>
        <taxon>Rhodobacterales</taxon>
        <taxon>Paracoccaceae</taxon>
        <taxon>Antarcticimicrobium</taxon>
    </lineage>
</organism>
<keyword evidence="4" id="KW-1185">Reference proteome</keyword>
<evidence type="ECO:0000313" key="4">
    <source>
        <dbReference type="Proteomes" id="UP000295301"/>
    </source>
</evidence>
<feature type="domain" description="DUF2059" evidence="2">
    <location>
        <begin position="89"/>
        <end position="144"/>
    </location>
</feature>
<dbReference type="InterPro" id="IPR018637">
    <property type="entry name" value="DUF2059"/>
</dbReference>
<dbReference type="AlphaFoldDB" id="A0A4R5V0Q7"/>
<gene>
    <name evidence="3" type="ORF">E1832_14790</name>
</gene>
<dbReference type="Proteomes" id="UP000295301">
    <property type="component" value="Unassembled WGS sequence"/>
</dbReference>
<dbReference type="Pfam" id="PF09832">
    <property type="entry name" value="DUF2059"/>
    <property type="match status" value="1"/>
</dbReference>
<evidence type="ECO:0000259" key="2">
    <source>
        <dbReference type="Pfam" id="PF09832"/>
    </source>
</evidence>
<reference evidence="3 4" key="1">
    <citation type="submission" date="2019-03" db="EMBL/GenBank/DDBJ databases">
        <title>Ruegeria lutea sp. nov., a novel strain, isolated from marine sediment, the Masan Bay, South Korea.</title>
        <authorList>
            <person name="Kim J."/>
            <person name="Kim D.-Y."/>
            <person name="Lee S.-S."/>
        </authorList>
    </citation>
    <scope>NUCLEOTIDE SEQUENCE [LARGE SCALE GENOMIC DNA]</scope>
    <source>
        <strain evidence="3 4">318-1</strain>
    </source>
</reference>
<dbReference type="EMBL" id="SMUV01000069">
    <property type="protein sequence ID" value="TDK45131.1"/>
    <property type="molecule type" value="Genomic_DNA"/>
</dbReference>
<feature type="chain" id="PRO_5020209818" evidence="1">
    <location>
        <begin position="33"/>
        <end position="282"/>
    </location>
</feature>
<accession>A0A4R5V0Q7</accession>
<sequence>MRLIFQAVWAIPNILCAVAVAVTVAGVGAARAATDVTDLVRVLRIDDLAQALHEEGLAHGQSLDADMLEGRGGAHWAGQVARIYGVRRIATAIREALAEALAPGQLAACIAFFDSPLGQEILSLELAARVSMRDSATEAAARAAYQDLRGGDDARLVAVTRFVAVNDLIERNVAGAMSANFQFLRGMADGEMLGLDEGGILDQVWNAESETRDETESWLFAYLLMAYRPLAPEQLERYIAFSESPAGQALNAALFAGFDDLYQEVSLELGQRIAAAMKASDI</sequence>
<name>A0A4R5V0Q7_9RHOB</name>
<comment type="caution">
    <text evidence="3">The sequence shown here is derived from an EMBL/GenBank/DDBJ whole genome shotgun (WGS) entry which is preliminary data.</text>
</comment>
<evidence type="ECO:0000256" key="1">
    <source>
        <dbReference type="SAM" id="SignalP"/>
    </source>
</evidence>